<dbReference type="AlphaFoldDB" id="A0A978W248"/>
<keyword evidence="1" id="KW-0812">Transmembrane</keyword>
<reference evidence="2" key="1">
    <citation type="journal article" date="2021" name="Front. Plant Sci.">
        <title>Chromosome-Scale Genome Assembly for Chinese Sour Jujube and Insights Into Its Genome Evolution and Domestication Signature.</title>
        <authorList>
            <person name="Shen L.-Y."/>
            <person name="Luo H."/>
            <person name="Wang X.-L."/>
            <person name="Wang X.-M."/>
            <person name="Qiu X.-J."/>
            <person name="Liu H."/>
            <person name="Zhou S.-S."/>
            <person name="Jia K.-H."/>
            <person name="Nie S."/>
            <person name="Bao Y.-T."/>
            <person name="Zhang R.-G."/>
            <person name="Yun Q.-Z."/>
            <person name="Chai Y.-H."/>
            <person name="Lu J.-Y."/>
            <person name="Li Y."/>
            <person name="Zhao S.-W."/>
            <person name="Mao J.-F."/>
            <person name="Jia S.-G."/>
            <person name="Mao Y.-M."/>
        </authorList>
    </citation>
    <scope>NUCLEOTIDE SEQUENCE</scope>
    <source>
        <strain evidence="2">AT0</strain>
        <tissue evidence="2">Leaf</tissue>
    </source>
</reference>
<feature type="transmembrane region" description="Helical" evidence="1">
    <location>
        <begin position="74"/>
        <end position="97"/>
    </location>
</feature>
<protein>
    <submittedName>
        <fullName evidence="2">Uncharacterized protein</fullName>
    </submittedName>
</protein>
<sequence length="149" mass="16960">MSPTGLEIANLVAVKILAFGFILKLSWCCLLLGVKTISMLIRSLDMTYHAIKFDRFSKFVLTVIYAWENTFVRLASYLMMIYLRNNIIAVAVAFAGLEGMRISSTATSVVTYTCVLFLCKFLCMVLYKKDVNQMGELFSIYRSYIGHFI</sequence>
<accession>A0A978W248</accession>
<evidence type="ECO:0000313" key="2">
    <source>
        <dbReference type="EMBL" id="KAH7546032.1"/>
    </source>
</evidence>
<proteinExistence type="predicted"/>
<feature type="transmembrane region" description="Helical" evidence="1">
    <location>
        <begin position="12"/>
        <end position="34"/>
    </location>
</feature>
<dbReference type="EMBL" id="JAEACU010000001">
    <property type="protein sequence ID" value="KAH7546032.1"/>
    <property type="molecule type" value="Genomic_DNA"/>
</dbReference>
<evidence type="ECO:0000313" key="3">
    <source>
        <dbReference type="Proteomes" id="UP000813462"/>
    </source>
</evidence>
<dbReference type="Proteomes" id="UP000813462">
    <property type="component" value="Unassembled WGS sequence"/>
</dbReference>
<gene>
    <name evidence="2" type="ORF">FEM48_Zijuj01G0157700</name>
</gene>
<keyword evidence="1" id="KW-0472">Membrane</keyword>
<name>A0A978W248_ZIZJJ</name>
<keyword evidence="1" id="KW-1133">Transmembrane helix</keyword>
<feature type="transmembrane region" description="Helical" evidence="1">
    <location>
        <begin position="109"/>
        <end position="127"/>
    </location>
</feature>
<organism evidence="2 3">
    <name type="scientific">Ziziphus jujuba var. spinosa</name>
    <dbReference type="NCBI Taxonomy" id="714518"/>
    <lineage>
        <taxon>Eukaryota</taxon>
        <taxon>Viridiplantae</taxon>
        <taxon>Streptophyta</taxon>
        <taxon>Embryophyta</taxon>
        <taxon>Tracheophyta</taxon>
        <taxon>Spermatophyta</taxon>
        <taxon>Magnoliopsida</taxon>
        <taxon>eudicotyledons</taxon>
        <taxon>Gunneridae</taxon>
        <taxon>Pentapetalae</taxon>
        <taxon>rosids</taxon>
        <taxon>fabids</taxon>
        <taxon>Rosales</taxon>
        <taxon>Rhamnaceae</taxon>
        <taxon>Paliureae</taxon>
        <taxon>Ziziphus</taxon>
    </lineage>
</organism>
<comment type="caution">
    <text evidence="2">The sequence shown here is derived from an EMBL/GenBank/DDBJ whole genome shotgun (WGS) entry which is preliminary data.</text>
</comment>
<evidence type="ECO:0000256" key="1">
    <source>
        <dbReference type="SAM" id="Phobius"/>
    </source>
</evidence>